<dbReference type="RefSeq" id="WP_073716174.1">
    <property type="nucleotide sequence ID" value="NZ_MQVR01000017.1"/>
</dbReference>
<comment type="caution">
    <text evidence="1">The sequence shown here is derived from an EMBL/GenBank/DDBJ whole genome shotgun (WGS) entry which is preliminary data.</text>
</comment>
<evidence type="ECO:0000313" key="1">
    <source>
        <dbReference type="EMBL" id="OKL54403.1"/>
    </source>
</evidence>
<accession>A0A1Q5Q3K1</accession>
<dbReference type="OrthoDB" id="2078524at2"/>
<reference evidence="2" key="1">
    <citation type="submission" date="2016-12" db="EMBL/GenBank/DDBJ databases">
        <authorList>
            <person name="Meng X."/>
        </authorList>
    </citation>
    <scope>NUCLEOTIDE SEQUENCE [LARGE SCALE GENOMIC DNA]</scope>
    <source>
        <strain evidence="2">DSM 19116</strain>
    </source>
</reference>
<dbReference type="AlphaFoldDB" id="A0A1Q5Q3K1"/>
<protein>
    <submittedName>
        <fullName evidence="1">Uncharacterized protein</fullName>
    </submittedName>
</protein>
<dbReference type="Proteomes" id="UP000185628">
    <property type="component" value="Unassembled WGS sequence"/>
</dbReference>
<keyword evidence="2" id="KW-1185">Reference proteome</keyword>
<name>A0A1Q5Q3K1_9ACTO</name>
<dbReference type="EMBL" id="MQVR01000017">
    <property type="protein sequence ID" value="OKL54403.1"/>
    <property type="molecule type" value="Genomic_DNA"/>
</dbReference>
<sequence length="371" mass="41274">MAKVWPTYNYTEHRLLLFVRGAGDDTSAFAIGVDGVKKIEPKDIQVPDVGGYSQLDYEGKPSIAMTIDAGELKKDNAAPHLYRVAMHELVHFYYQGDMAQDGGDSRAQAYPVDGTPRLYRRMIHHRLIEAYRHPDKRSEALAKAKYWLEKWQTEYADEAKSIKATDIAEGTARYTDNMAAFTTDSISKEDIRKKASELMVTGDFSASADAESYTIGEAAALLLDEVGGDWKKDFYQSNTTLADLLLKDVKTAEDSVDPEVKTKVDQAVKEQNDSIGKDIKDVTAAKKDTSIPNLKIDDTDTDGSYASSGSFLVDDEDVTTGFAKDYTVDWKNLTLSNLAVGHEFSEDGRSFLLVPLAMMHEVKDGRPHDQR</sequence>
<evidence type="ECO:0000313" key="2">
    <source>
        <dbReference type="Proteomes" id="UP000185628"/>
    </source>
</evidence>
<gene>
    <name evidence="1" type="ORF">BSZ39_04420</name>
</gene>
<proteinExistence type="predicted"/>
<organism evidence="1 2">
    <name type="scientific">Bowdeniella nasicola</name>
    <dbReference type="NCBI Taxonomy" id="208480"/>
    <lineage>
        <taxon>Bacteria</taxon>
        <taxon>Bacillati</taxon>
        <taxon>Actinomycetota</taxon>
        <taxon>Actinomycetes</taxon>
        <taxon>Actinomycetales</taxon>
        <taxon>Actinomycetaceae</taxon>
        <taxon>Bowdeniella</taxon>
    </lineage>
</organism>